<name>A0A8S1RHG2_9CILI</name>
<comment type="caution">
    <text evidence="2">The sequence shown here is derived from an EMBL/GenBank/DDBJ whole genome shotgun (WGS) entry which is preliminary data.</text>
</comment>
<dbReference type="Proteomes" id="UP000692954">
    <property type="component" value="Unassembled WGS sequence"/>
</dbReference>
<gene>
    <name evidence="2" type="ORF">PSON_ATCC_30995.1.T1770030</name>
</gene>
<evidence type="ECO:0000256" key="1">
    <source>
        <dbReference type="ARBA" id="ARBA00022737"/>
    </source>
</evidence>
<organism evidence="2 3">
    <name type="scientific">Paramecium sonneborni</name>
    <dbReference type="NCBI Taxonomy" id="65129"/>
    <lineage>
        <taxon>Eukaryota</taxon>
        <taxon>Sar</taxon>
        <taxon>Alveolata</taxon>
        <taxon>Ciliophora</taxon>
        <taxon>Intramacronucleata</taxon>
        <taxon>Oligohymenophorea</taxon>
        <taxon>Peniculida</taxon>
        <taxon>Parameciidae</taxon>
        <taxon>Paramecium</taxon>
    </lineage>
</organism>
<dbReference type="SMART" id="SM00698">
    <property type="entry name" value="MORN"/>
    <property type="match status" value="5"/>
</dbReference>
<proteinExistence type="predicted"/>
<protein>
    <recommendedName>
        <fullName evidence="4">MORN repeat protein</fullName>
    </recommendedName>
</protein>
<keyword evidence="3" id="KW-1185">Reference proteome</keyword>
<evidence type="ECO:0008006" key="4">
    <source>
        <dbReference type="Google" id="ProtNLM"/>
    </source>
</evidence>
<dbReference type="AlphaFoldDB" id="A0A8S1RHG2"/>
<sequence length="222" mass="25743">MNNQFISDILDKSFGGNCSAENIQYYENVEFTEGDTYEGEMKNGFAEGWGIYTRKNGDKYIGWWHNGFQHGIGKEIFADKTEYEGTFEEGKKHGQGKIKFPDGSSYEGQFQKDSFSGDGVYIYPNGMKLFGRIVFQLSLVSGQIIEKKVEHKQYLRMEIYFNQYKNDMKNGEGLFKCPDGCRFESNWVDGQLQGESKYIENDILTIGEWLNNRCVKWEQQND</sequence>
<dbReference type="Pfam" id="PF02493">
    <property type="entry name" value="MORN"/>
    <property type="match status" value="5"/>
</dbReference>
<reference evidence="2" key="1">
    <citation type="submission" date="2021-01" db="EMBL/GenBank/DDBJ databases">
        <authorList>
            <consortium name="Genoscope - CEA"/>
            <person name="William W."/>
        </authorList>
    </citation>
    <scope>NUCLEOTIDE SEQUENCE</scope>
</reference>
<dbReference type="OrthoDB" id="423343at2759"/>
<evidence type="ECO:0000313" key="2">
    <source>
        <dbReference type="EMBL" id="CAD8127488.1"/>
    </source>
</evidence>
<evidence type="ECO:0000313" key="3">
    <source>
        <dbReference type="Proteomes" id="UP000692954"/>
    </source>
</evidence>
<dbReference type="PANTHER" id="PTHR23084:SF263">
    <property type="entry name" value="MORN REPEAT-CONTAINING PROTEIN 1"/>
    <property type="match status" value="1"/>
</dbReference>
<dbReference type="PANTHER" id="PTHR23084">
    <property type="entry name" value="PHOSPHATIDYLINOSITOL-4-PHOSPHATE 5-KINASE RELATED"/>
    <property type="match status" value="1"/>
</dbReference>
<dbReference type="InterPro" id="IPR003409">
    <property type="entry name" value="MORN"/>
</dbReference>
<keyword evidence="1" id="KW-0677">Repeat</keyword>
<accession>A0A8S1RHG2</accession>
<dbReference type="EMBL" id="CAJJDN010000177">
    <property type="protein sequence ID" value="CAD8127488.1"/>
    <property type="molecule type" value="Genomic_DNA"/>
</dbReference>